<dbReference type="SUPFAM" id="SSF69593">
    <property type="entry name" value="Glycerol-3-phosphate (1)-acyltransferase"/>
    <property type="match status" value="1"/>
</dbReference>
<dbReference type="Gene3D" id="3.30.420.10">
    <property type="entry name" value="Ribonuclease H-like superfamily/Ribonuclease H"/>
    <property type="match status" value="1"/>
</dbReference>
<feature type="region of interest" description="Disordered" evidence="2">
    <location>
        <begin position="965"/>
        <end position="988"/>
    </location>
</feature>
<dbReference type="SMART" id="SM00382">
    <property type="entry name" value="AAA"/>
    <property type="match status" value="1"/>
</dbReference>
<dbReference type="InterPro" id="IPR003593">
    <property type="entry name" value="AAA+_ATPase"/>
</dbReference>
<evidence type="ECO:0000313" key="4">
    <source>
        <dbReference type="EMBL" id="GMF13527.1"/>
    </source>
</evidence>
<comment type="subcellular location">
    <subcellularLocation>
        <location evidence="1">Endomembrane system</location>
        <topology evidence="1">Peripheral membrane protein</topology>
    </subcellularLocation>
</comment>
<dbReference type="PANTHER" id="PTHR12563:SF17">
    <property type="entry name" value="DIHYDROXYACETONE PHOSPHATE ACYLTRANSFERASE"/>
    <property type="match status" value="1"/>
</dbReference>
<dbReference type="GO" id="GO:0012505">
    <property type="term" value="C:endomembrane system"/>
    <property type="evidence" value="ECO:0007669"/>
    <property type="project" value="UniProtKB-SubCell"/>
</dbReference>
<dbReference type="Pfam" id="PF01553">
    <property type="entry name" value="Acyltransferase"/>
    <property type="match status" value="1"/>
</dbReference>
<dbReference type="Gene3D" id="3.40.50.720">
    <property type="entry name" value="NAD(P)-binding Rossmann-like Domain"/>
    <property type="match status" value="1"/>
</dbReference>
<dbReference type="InterPro" id="IPR012337">
    <property type="entry name" value="RNaseH-like_sf"/>
</dbReference>
<dbReference type="InterPro" id="IPR045520">
    <property type="entry name" value="GPAT/DHAPAT_C"/>
</dbReference>
<evidence type="ECO:0000259" key="3">
    <source>
        <dbReference type="SMART" id="SM00382"/>
    </source>
</evidence>
<dbReference type="SUPFAM" id="SSF52540">
    <property type="entry name" value="P-loop containing nucleoside triphosphate hydrolases"/>
    <property type="match status" value="1"/>
</dbReference>
<feature type="domain" description="AAA+ ATPase" evidence="3">
    <location>
        <begin position="805"/>
        <end position="927"/>
    </location>
</feature>
<organism evidence="4 5">
    <name type="scientific">Phytophthora lilii</name>
    <dbReference type="NCBI Taxonomy" id="2077276"/>
    <lineage>
        <taxon>Eukaryota</taxon>
        <taxon>Sar</taxon>
        <taxon>Stramenopiles</taxon>
        <taxon>Oomycota</taxon>
        <taxon>Peronosporomycetes</taxon>
        <taxon>Peronosporales</taxon>
        <taxon>Peronosporaceae</taxon>
        <taxon>Phytophthora</taxon>
    </lineage>
</organism>
<dbReference type="GO" id="GO:0008654">
    <property type="term" value="P:phospholipid biosynthetic process"/>
    <property type="evidence" value="ECO:0007669"/>
    <property type="project" value="TreeGrafter"/>
</dbReference>
<dbReference type="Pfam" id="PF19568">
    <property type="entry name" value="Spore_III_AA"/>
    <property type="match status" value="1"/>
</dbReference>
<evidence type="ECO:0000313" key="5">
    <source>
        <dbReference type="Proteomes" id="UP001165083"/>
    </source>
</evidence>
<accession>A0A9W6WR56</accession>
<dbReference type="GO" id="GO:0006631">
    <property type="term" value="P:fatty acid metabolic process"/>
    <property type="evidence" value="ECO:0007669"/>
    <property type="project" value="TreeGrafter"/>
</dbReference>
<dbReference type="InterPro" id="IPR002123">
    <property type="entry name" value="Plipid/glycerol_acylTrfase"/>
</dbReference>
<dbReference type="InterPro" id="IPR022284">
    <property type="entry name" value="GPAT/DHAPAT"/>
</dbReference>
<dbReference type="Proteomes" id="UP001165083">
    <property type="component" value="Unassembled WGS sequence"/>
</dbReference>
<dbReference type="GO" id="GO:0019432">
    <property type="term" value="P:triglyceride biosynthetic process"/>
    <property type="evidence" value="ECO:0007669"/>
    <property type="project" value="TreeGrafter"/>
</dbReference>
<dbReference type="CDD" id="cd09071">
    <property type="entry name" value="FAR_C"/>
    <property type="match status" value="1"/>
</dbReference>
<dbReference type="EMBL" id="BSXW01000160">
    <property type="protein sequence ID" value="GMF13527.1"/>
    <property type="molecule type" value="Genomic_DNA"/>
</dbReference>
<name>A0A9W6WR56_9STRA</name>
<dbReference type="InterPro" id="IPR036291">
    <property type="entry name" value="NAD(P)-bd_dom_sf"/>
</dbReference>
<dbReference type="Gene3D" id="3.40.50.300">
    <property type="entry name" value="P-loop containing nucleotide triphosphate hydrolases"/>
    <property type="match status" value="1"/>
</dbReference>
<dbReference type="InterPro" id="IPR036397">
    <property type="entry name" value="RNaseH_sf"/>
</dbReference>
<dbReference type="SUPFAM" id="SSF53098">
    <property type="entry name" value="Ribonuclease H-like"/>
    <property type="match status" value="1"/>
</dbReference>
<dbReference type="InterPro" id="IPR027417">
    <property type="entry name" value="P-loop_NTPase"/>
</dbReference>
<proteinExistence type="predicted"/>
<dbReference type="Pfam" id="PF07993">
    <property type="entry name" value="NAD_binding_4"/>
    <property type="match status" value="1"/>
</dbReference>
<comment type="caution">
    <text evidence="4">The sequence shown here is derived from an EMBL/GenBank/DDBJ whole genome shotgun (WGS) entry which is preliminary data.</text>
</comment>
<evidence type="ECO:0000256" key="2">
    <source>
        <dbReference type="SAM" id="MobiDB-lite"/>
    </source>
</evidence>
<dbReference type="GO" id="GO:0031966">
    <property type="term" value="C:mitochondrial membrane"/>
    <property type="evidence" value="ECO:0007669"/>
    <property type="project" value="TreeGrafter"/>
</dbReference>
<gene>
    <name evidence="4" type="ORF">Plil01_000399200</name>
</gene>
<dbReference type="SUPFAM" id="SSF51735">
    <property type="entry name" value="NAD(P)-binding Rossmann-fold domains"/>
    <property type="match status" value="1"/>
</dbReference>
<dbReference type="Pfam" id="PF19277">
    <property type="entry name" value="GPAT_C"/>
    <property type="match status" value="1"/>
</dbReference>
<sequence>MTITYIATKKQLKAQWRFPTGDVVGVHFQFVGDVAVAVAISDVQPTPNVKVLRLTSLKKKRVLKCLRKLWSDLKITKVLHNVSQVVRWLGVVELRKINLVKCVDLQLLPLNDASNAALSQLISCYCGPTTSAIAQQVEEFIARVQLASLSTETLNMLSKKAQLHVQCFLAACHLHDESGLFASTSKLWNKEVERLDSPRESTTGVTVAENAVESQVKTLTNFEGASGLEPPQLPDNRPAESKKAILKMPREYITTTDELKEFLASNDNKIVVSTSKTIGVHFQFVKEDGKNNSTDRLLTVTTGDASRDGSALILLIDALDSALVSASIKDLLEDTEIVKVTFCNLDHSCIPNATMVQITSQFSGEFACSIADMVDIYNKEAKPWMKTSSHTQPSEEKKEIRDAQLALAFSAGRDLWNSTLADISSQPPLVSEEFHTKTTTAQTPMSPGQSPRVIAPTSGPLTTTSLLRDISYISTDAMLQDLLESNLFKQIQGPSYAVGVYFQFDKEKCVEPGQFDDGELVAISIAGADLAVVLELGSLSQEWVLNALNNLFSDALIVKVLYDVHRAAFVLHRNRFIDVDLANCVDLQLLYENAINPLNLQASMLTIVNHCKTADSSSIKQTTSSFKAKVRPANPAEWACTPLPEPLLQMLVNEAKMYVLCYDEFDKSLVSIQDIKAITSARWINAVKNRGHQAIWFDPEADNQPRSLECQTGGLYSQGEILHLELQCELDPLLDLLPASYRDAILADAFHSYTQARSNESCSLHRISVMRSKTDEVYGLTMRVGRALRNAACVLTDLLLSEKHADKSVLVLGHSGSGKTTLIRDVARCVSETMENVCIIDTSNEIGGDGLVPHACVGWARRMMVPSLEAQAGVMLECVQNHTVETLIVDEIGRKAEVLAASTVRQRGPRLIASAHGDFRVLIKNPDLNGVGGRLSAGDRGRQRGGQDGFQDQVADAARWQPDFRRDRGAGSRCSRSVPDLLGRGQGRGQRAGRQWLLVRDATMGRNYARRSVDPLTQLHLALYKRQRLQKEIIESRVFDRLRAERPNDFAEFTASKLQAVAGDITTPDLGLSAEDARLLRACVQISIHSAATVQFNEPLEVAVEMNCLGALNVARFVQSCPRNRCHLHVSTAYVNSNRRDTRISEELYPLDFDAQDALKAVTTASPSELERLRVNLMGTYPNTYTLTKSMTEHLLVREFAPNFPLVIYRPTVIGASWKEPMPGWTDQIAAAGAIFLAAGLGVLTMLPGDPRNVADIVPVDLAVNSILLSICARIQQHESLRSSQEAPCPLIKGVAVNKPMVVHCGTSDPRQNPLRWRVPCVLVPEYFRKNPPARGLFPAKFSMIPTHQSFQIQWFLTYALPSSVYSTVANKSGHPGHIKNAAKLWQLTWRARNLVELFKPFTENQWIFVADAAEKTLKPWATKDFWIDSHEIAWERYVVNYCVGLKKYMLHEDVIDVDIEGVNQTQLALSTGRILDWDPDHHAISFPGLLSDVAWAYTSSRKPGYTKSGLLGRVMGLTGWKEGMNHEASHVPRPHVESIGGLRNNVLESEVVRLAIEERAVAQGMDLDDVERQAASMLSTMAAKLDYKSVRKFGWLLRKVCRNMYDQIHVDETGLTRIRDLLANRQGSVVLVPTHRSYVDFLLMSYVFFAYNIPVPYVAAGEDFLHMGSLTTLLRESGAYFIRRSFSDDPLYSAVFRAYTQYLSITALLKAMPVVRKKFGSISVKFGVPLDVKQHVDATLARAEEQEVFVPTSAIVENLGYAITDALITNSTCAMSHVVATILLVYRQGISKQELVRQADWLRLEILRRGGRVVGTQGRSPTVVVDRALELLHELVIMRRKDLVEPAITSVS</sequence>
<dbReference type="GO" id="GO:0003676">
    <property type="term" value="F:nucleic acid binding"/>
    <property type="evidence" value="ECO:0007669"/>
    <property type="project" value="InterPro"/>
</dbReference>
<feature type="region of interest" description="Disordered" evidence="2">
    <location>
        <begin position="933"/>
        <end position="952"/>
    </location>
</feature>
<reference evidence="4" key="1">
    <citation type="submission" date="2023-04" db="EMBL/GenBank/DDBJ databases">
        <title>Phytophthora lilii NBRC 32176.</title>
        <authorList>
            <person name="Ichikawa N."/>
            <person name="Sato H."/>
            <person name="Tonouchi N."/>
        </authorList>
    </citation>
    <scope>NUCLEOTIDE SEQUENCE</scope>
    <source>
        <strain evidence="4">NBRC 32176</strain>
    </source>
</reference>
<keyword evidence="5" id="KW-1185">Reference proteome</keyword>
<dbReference type="GO" id="GO:0006072">
    <property type="term" value="P:glycerol-3-phosphate metabolic process"/>
    <property type="evidence" value="ECO:0007669"/>
    <property type="project" value="TreeGrafter"/>
</dbReference>
<dbReference type="InterPro" id="IPR013120">
    <property type="entry name" value="FAR_NAD-bd"/>
</dbReference>
<dbReference type="GO" id="GO:0004366">
    <property type="term" value="F:glycerol-3-phosphate O-acyltransferase activity"/>
    <property type="evidence" value="ECO:0007669"/>
    <property type="project" value="TreeGrafter"/>
</dbReference>
<dbReference type="InterPro" id="IPR045735">
    <property type="entry name" value="Spore_III_AA_AAA+_ATPase"/>
</dbReference>
<evidence type="ECO:0000256" key="1">
    <source>
        <dbReference type="ARBA" id="ARBA00004184"/>
    </source>
</evidence>
<dbReference type="Pfam" id="PF03015">
    <property type="entry name" value="Sterile"/>
    <property type="match status" value="1"/>
</dbReference>
<dbReference type="PANTHER" id="PTHR12563">
    <property type="entry name" value="GLYCEROL-3-PHOSPHATE ACYLTRANSFERASE"/>
    <property type="match status" value="1"/>
</dbReference>
<dbReference type="CDD" id="cd05236">
    <property type="entry name" value="FAR-N_SDR_e"/>
    <property type="match status" value="1"/>
</dbReference>
<dbReference type="InterPro" id="IPR033640">
    <property type="entry name" value="FAR_C"/>
</dbReference>
<protein>
    <submittedName>
        <fullName evidence="4">Unnamed protein product</fullName>
    </submittedName>
</protein>
<dbReference type="OrthoDB" id="429813at2759"/>